<sequence>MVIEFEEHKVESVERSPIAIVCDRCNARFRHKDDIWEYLEILRVDFTGGYGSIFGDGCKFECDLCQECVKKILGPFLRKTQINEYI</sequence>
<accession>A0A0F9TEJ6</accession>
<dbReference type="EMBL" id="LAZR01000244">
    <property type="protein sequence ID" value="KKN79645.1"/>
    <property type="molecule type" value="Genomic_DNA"/>
</dbReference>
<gene>
    <name evidence="1" type="ORF">LCGC14_0338490</name>
</gene>
<protein>
    <submittedName>
        <fullName evidence="1">Uncharacterized protein</fullName>
    </submittedName>
</protein>
<comment type="caution">
    <text evidence="1">The sequence shown here is derived from an EMBL/GenBank/DDBJ whole genome shotgun (WGS) entry which is preliminary data.</text>
</comment>
<evidence type="ECO:0000313" key="1">
    <source>
        <dbReference type="EMBL" id="KKN79645.1"/>
    </source>
</evidence>
<dbReference type="AlphaFoldDB" id="A0A0F9TEJ6"/>
<reference evidence="1" key="1">
    <citation type="journal article" date="2015" name="Nature">
        <title>Complex archaea that bridge the gap between prokaryotes and eukaryotes.</title>
        <authorList>
            <person name="Spang A."/>
            <person name="Saw J.H."/>
            <person name="Jorgensen S.L."/>
            <person name="Zaremba-Niedzwiedzka K."/>
            <person name="Martijn J."/>
            <person name="Lind A.E."/>
            <person name="van Eijk R."/>
            <person name="Schleper C."/>
            <person name="Guy L."/>
            <person name="Ettema T.J."/>
        </authorList>
    </citation>
    <scope>NUCLEOTIDE SEQUENCE</scope>
</reference>
<organism evidence="1">
    <name type="scientific">marine sediment metagenome</name>
    <dbReference type="NCBI Taxonomy" id="412755"/>
    <lineage>
        <taxon>unclassified sequences</taxon>
        <taxon>metagenomes</taxon>
        <taxon>ecological metagenomes</taxon>
    </lineage>
</organism>
<name>A0A0F9TEJ6_9ZZZZ</name>
<proteinExistence type="predicted"/>